<dbReference type="InterPro" id="IPR025997">
    <property type="entry name" value="SBP_2_dom"/>
</dbReference>
<feature type="domain" description="Periplasmic binding protein" evidence="4">
    <location>
        <begin position="46"/>
        <end position="307"/>
    </location>
</feature>
<sequence length="349" mass="35379">MNPSPHGRGRRRIARRATTLAAVTGALVLGACSSDGGGGSAGGDKVAVVIKGLDNPFFQTMRQGVDAAAKTGSVTTTVQAAQSITDTTGQADKLTSLANQDFGCFVVNPITGTNLVQGIARIAAKKKTIVNIDSPVDAAAAKKANATIATYVGTDNTAAGALGGKEMAKQLPSGGAVWAIGGTSGDVTSGARITGFQQGIAGSSVTFRQTVAANWDRQTALTQTTTILQNNASVAGFFVANDDMALGVARAVANLHRTGKVKIISVDGIKDALSAVKSGQLTAVVAQYPYVIGQMGVEACRAAQAGKTLPKSVDAPVELVTAATATQALAKTPRPFGSYDDPFTALLSK</sequence>
<dbReference type="OrthoDB" id="9808136at2"/>
<proteinExistence type="inferred from homology"/>
<evidence type="ECO:0000256" key="3">
    <source>
        <dbReference type="ARBA" id="ARBA00022729"/>
    </source>
</evidence>
<organism evidence="5 6">
    <name type="scientific">Jatrophihabitans endophyticus</name>
    <dbReference type="NCBI Taxonomy" id="1206085"/>
    <lineage>
        <taxon>Bacteria</taxon>
        <taxon>Bacillati</taxon>
        <taxon>Actinomycetota</taxon>
        <taxon>Actinomycetes</taxon>
        <taxon>Jatrophihabitantales</taxon>
        <taxon>Jatrophihabitantaceae</taxon>
        <taxon>Jatrophihabitans</taxon>
    </lineage>
</organism>
<accession>A0A1M5RC06</accession>
<dbReference type="InterPro" id="IPR028082">
    <property type="entry name" value="Peripla_BP_I"/>
</dbReference>
<dbReference type="STRING" id="1206085.SAMN05443575_3506"/>
<dbReference type="Pfam" id="PF13407">
    <property type="entry name" value="Peripla_BP_4"/>
    <property type="match status" value="1"/>
</dbReference>
<dbReference type="Gene3D" id="3.40.50.2300">
    <property type="match status" value="2"/>
</dbReference>
<dbReference type="PANTHER" id="PTHR46847">
    <property type="entry name" value="D-ALLOSE-BINDING PERIPLASMIC PROTEIN-RELATED"/>
    <property type="match status" value="1"/>
</dbReference>
<reference evidence="5 6" key="1">
    <citation type="submission" date="2016-11" db="EMBL/GenBank/DDBJ databases">
        <authorList>
            <person name="Jaros S."/>
            <person name="Januszkiewicz K."/>
            <person name="Wedrychowicz H."/>
        </authorList>
    </citation>
    <scope>NUCLEOTIDE SEQUENCE [LARGE SCALE GENOMIC DNA]</scope>
    <source>
        <strain evidence="5 6">DSM 45627</strain>
    </source>
</reference>
<dbReference type="RefSeq" id="WP_073391702.1">
    <property type="nucleotide sequence ID" value="NZ_FQVU01000005.1"/>
</dbReference>
<evidence type="ECO:0000256" key="1">
    <source>
        <dbReference type="ARBA" id="ARBA00004196"/>
    </source>
</evidence>
<evidence type="ECO:0000313" key="5">
    <source>
        <dbReference type="EMBL" id="SHH23874.1"/>
    </source>
</evidence>
<dbReference type="PANTHER" id="PTHR46847:SF1">
    <property type="entry name" value="D-ALLOSE-BINDING PERIPLASMIC PROTEIN-RELATED"/>
    <property type="match status" value="1"/>
</dbReference>
<comment type="subcellular location">
    <subcellularLocation>
        <location evidence="1">Cell envelope</location>
    </subcellularLocation>
</comment>
<comment type="similarity">
    <text evidence="2">Belongs to the bacterial solute-binding protein 2 family.</text>
</comment>
<gene>
    <name evidence="5" type="ORF">SAMN05443575_3506</name>
</gene>
<dbReference type="Proteomes" id="UP000186132">
    <property type="component" value="Unassembled WGS sequence"/>
</dbReference>
<dbReference type="GO" id="GO:0030313">
    <property type="term" value="C:cell envelope"/>
    <property type="evidence" value="ECO:0007669"/>
    <property type="project" value="UniProtKB-SubCell"/>
</dbReference>
<keyword evidence="3" id="KW-0732">Signal</keyword>
<keyword evidence="6" id="KW-1185">Reference proteome</keyword>
<dbReference type="SUPFAM" id="SSF53822">
    <property type="entry name" value="Periplasmic binding protein-like I"/>
    <property type="match status" value="1"/>
</dbReference>
<dbReference type="AlphaFoldDB" id="A0A1M5RC06"/>
<dbReference type="GO" id="GO:0030246">
    <property type="term" value="F:carbohydrate binding"/>
    <property type="evidence" value="ECO:0007669"/>
    <property type="project" value="UniProtKB-ARBA"/>
</dbReference>
<protein>
    <submittedName>
        <fullName evidence="5">Allose-binding protein</fullName>
    </submittedName>
</protein>
<name>A0A1M5RC06_9ACTN</name>
<evidence type="ECO:0000313" key="6">
    <source>
        <dbReference type="Proteomes" id="UP000186132"/>
    </source>
</evidence>
<dbReference type="EMBL" id="FQVU01000005">
    <property type="protein sequence ID" value="SHH23874.1"/>
    <property type="molecule type" value="Genomic_DNA"/>
</dbReference>
<evidence type="ECO:0000256" key="2">
    <source>
        <dbReference type="ARBA" id="ARBA00007639"/>
    </source>
</evidence>
<evidence type="ECO:0000259" key="4">
    <source>
        <dbReference type="Pfam" id="PF13407"/>
    </source>
</evidence>